<dbReference type="GO" id="GO:0008660">
    <property type="term" value="F:1-aminocyclopropane-1-carboxylate deaminase activity"/>
    <property type="evidence" value="ECO:0007669"/>
    <property type="project" value="UniProtKB-EC"/>
</dbReference>
<dbReference type="InterPro" id="IPR027278">
    <property type="entry name" value="ACCD_DCysDesulf"/>
</dbReference>
<evidence type="ECO:0000256" key="1">
    <source>
        <dbReference type="ARBA" id="ARBA00001933"/>
    </source>
</evidence>
<dbReference type="InterPro" id="IPR036052">
    <property type="entry name" value="TrpB-like_PALP_sf"/>
</dbReference>
<sequence>MLLAPPALYFHDLSFLSPIRGLTFHLVTIDSPKGLGAGNKQFKIHLNLQLIKQQGYQSVVSFGGAYSNHISALAEACQRYGFSCVGIIRGEEHYADNETLSKARQAGMTLKFVDRKTYRQRNDPDYLQKLRQAYPEAYLLPEGGSNTLAVQGCELLAQQVNKLLPKTTVMSSACGTGGTVAGLIRGARQEQRVLGFSVLKDPELGQRVSQYVAQGNHADYDLIAADFGGYAKVDIEHLQFIEAWYEETGVLLDPIYSSKMCRALLHRVKEFEFSERDVVSIIHTGGLQGWWGMKKRVKQLGKQTLWNETIEPYLRDA</sequence>
<feature type="modified residue" description="N6-(pyridoxal phosphate)lysine" evidence="5">
    <location>
        <position position="40"/>
    </location>
</feature>
<evidence type="ECO:0000256" key="5">
    <source>
        <dbReference type="PIRSR" id="PIRSR006278-2"/>
    </source>
</evidence>
<dbReference type="PANTHER" id="PTHR43780">
    <property type="entry name" value="1-AMINOCYCLOPROPANE-1-CARBOXYLATE DEAMINASE-RELATED"/>
    <property type="match status" value="1"/>
</dbReference>
<dbReference type="Pfam" id="PF00291">
    <property type="entry name" value="PALP"/>
    <property type="match status" value="1"/>
</dbReference>
<comment type="cofactor">
    <cofactor evidence="1">
        <name>pyridoxal 5'-phosphate</name>
        <dbReference type="ChEBI" id="CHEBI:597326"/>
    </cofactor>
</comment>
<gene>
    <name evidence="7" type="ORF">HELGO_WM14056</name>
</gene>
<comment type="similarity">
    <text evidence="2">Belongs to the ACC deaminase/D-cysteine desulfhydrase family.</text>
</comment>
<name>A0A6S6SLW9_9GAMM</name>
<organism evidence="7">
    <name type="scientific">uncultured Thiotrichaceae bacterium</name>
    <dbReference type="NCBI Taxonomy" id="298394"/>
    <lineage>
        <taxon>Bacteria</taxon>
        <taxon>Pseudomonadati</taxon>
        <taxon>Pseudomonadota</taxon>
        <taxon>Gammaproteobacteria</taxon>
        <taxon>Thiotrichales</taxon>
        <taxon>Thiotrichaceae</taxon>
        <taxon>environmental samples</taxon>
    </lineage>
</organism>
<dbReference type="InterPro" id="IPR001926">
    <property type="entry name" value="TrpB-like_PALP"/>
</dbReference>
<protein>
    <submittedName>
        <fullName evidence="7">1-aminocyclopropane-1-carboxylate deaminase (EC)</fullName>
        <ecNumber evidence="7">3.5.99.7</ecNumber>
    </submittedName>
</protein>
<evidence type="ECO:0000259" key="6">
    <source>
        <dbReference type="Pfam" id="PF00291"/>
    </source>
</evidence>
<dbReference type="GO" id="GO:0019148">
    <property type="term" value="F:D-cysteine desulfhydrase activity"/>
    <property type="evidence" value="ECO:0007669"/>
    <property type="project" value="TreeGrafter"/>
</dbReference>
<dbReference type="EMBL" id="CACVAY010000049">
    <property type="protein sequence ID" value="CAA6811248.1"/>
    <property type="molecule type" value="Genomic_DNA"/>
</dbReference>
<dbReference type="SUPFAM" id="SSF53686">
    <property type="entry name" value="Tryptophan synthase beta subunit-like PLP-dependent enzymes"/>
    <property type="match status" value="1"/>
</dbReference>
<dbReference type="Gene3D" id="3.40.50.1100">
    <property type="match status" value="2"/>
</dbReference>
<feature type="active site" description="Nucleophile" evidence="4">
    <location>
        <position position="67"/>
    </location>
</feature>
<dbReference type="PIRSF" id="PIRSF006278">
    <property type="entry name" value="ACCD_DCysDesulf"/>
    <property type="match status" value="1"/>
</dbReference>
<dbReference type="AlphaFoldDB" id="A0A6S6SLW9"/>
<dbReference type="PANTHER" id="PTHR43780:SF2">
    <property type="entry name" value="1-AMINOCYCLOPROPANE-1-CARBOXYLATE DEAMINASE-RELATED"/>
    <property type="match status" value="1"/>
</dbReference>
<proteinExistence type="inferred from homology"/>
<evidence type="ECO:0000313" key="7">
    <source>
        <dbReference type="EMBL" id="CAA6811248.1"/>
    </source>
</evidence>
<dbReference type="EC" id="3.5.99.7" evidence="7"/>
<keyword evidence="7" id="KW-0378">Hydrolase</keyword>
<reference evidence="7" key="1">
    <citation type="submission" date="2020-01" db="EMBL/GenBank/DDBJ databases">
        <authorList>
            <person name="Meier V. D."/>
            <person name="Meier V D."/>
        </authorList>
    </citation>
    <scope>NUCLEOTIDE SEQUENCE</scope>
    <source>
        <strain evidence="7">HLG_WM_MAG_07</strain>
    </source>
</reference>
<evidence type="ECO:0000256" key="3">
    <source>
        <dbReference type="ARBA" id="ARBA00022898"/>
    </source>
</evidence>
<evidence type="ECO:0000256" key="4">
    <source>
        <dbReference type="PIRSR" id="PIRSR006278-1"/>
    </source>
</evidence>
<accession>A0A6S6SLW9</accession>
<evidence type="ECO:0000256" key="2">
    <source>
        <dbReference type="ARBA" id="ARBA00008639"/>
    </source>
</evidence>
<keyword evidence="3 5" id="KW-0663">Pyridoxal phosphate</keyword>
<feature type="domain" description="Tryptophan synthase beta chain-like PALP" evidence="6">
    <location>
        <begin position="51"/>
        <end position="285"/>
    </location>
</feature>